<name>A0ABR1XRH8_9PEZI</name>
<sequence>MRPYHLNTFHRLHRSLSRFRLSKVFDTARPSPLSRHSREKFRNRRAPPKRVVAPNDSPIIGHGGEIVMRRVVLDKDVTIPYSTKQPPPSIRKLRLSLRQGLHEPADDRIRKNLWKWYARVKVQHPDALRLVPDDAWNVLWATQSHVSPTNDNRMAHMKELANDMQRTGSSRLRMAYLDALSESGEETEAALEWIDWYNSSSDPERPDFLEQGIKLVVRIGMVEYAQHILLGLEDIDPKAVLRASKYIFAPLFQDGMPDAVKEAWELYVDVQGKYGDQMSNLDYEFYWMGFLRAGARNHAVKVFEHMVRSRKFETTFQKDKTEFHHQFTRIAKSATSVGDVHRLFLPMLNTLLSFFNARLFFKTWQQRLLDFNDTRAALVVVELAYEKGYVPTPRIMDQILSNWVSSPTATTRELELAEEVALRMVSQRLETVQRRKITHNSEISKRRRKPSIWKERPVPPASSATFGVLFDLCLKRNRKTLSSDKASAEFGNILGELQKCQLPFDSRGLSIVLQFYLQNHDLYMVSQTIMEHLKHAPFQNVPQEPALVMIWNACYLSQRRRGTKFLRGTKQANNLSAAKCMQYTLQSLRKRWRGRARTMEAMSTRNQVLHMMMKCFCSERDYGGALMALRVFAGRFGIYPTPKMIEIIAGSVASLAFRTRSPLQRRQMAGSPLFQADATKLIQIMNKMFNMRVQNDIMMGDSVNTTRRAQLLLETLTKFLRITMLREQSPDQVEDRIDRLRKQWGVEDCSTGDETASEVYLELYIGNALEDDGEFRPETTPEEKEFSLEEGDAVSQGQDNVPEEEHTPADESHLEARLEEAHLQQKVQPGDKRLLAGEHEQELFWEEEQLEEDIQERGRAAENPPRENKQVEQDFMPENERWLTDDPWLKPRREDRNIA</sequence>
<organism evidence="2 3">
    <name type="scientific">Phyllosticta citrichinensis</name>
    <dbReference type="NCBI Taxonomy" id="1130410"/>
    <lineage>
        <taxon>Eukaryota</taxon>
        <taxon>Fungi</taxon>
        <taxon>Dikarya</taxon>
        <taxon>Ascomycota</taxon>
        <taxon>Pezizomycotina</taxon>
        <taxon>Dothideomycetes</taxon>
        <taxon>Dothideomycetes incertae sedis</taxon>
        <taxon>Botryosphaeriales</taxon>
        <taxon>Phyllostictaceae</taxon>
        <taxon>Phyllosticta</taxon>
    </lineage>
</organism>
<feature type="region of interest" description="Disordered" evidence="1">
    <location>
        <begin position="844"/>
        <end position="899"/>
    </location>
</feature>
<feature type="region of interest" description="Disordered" evidence="1">
    <location>
        <begin position="29"/>
        <end position="57"/>
    </location>
</feature>
<dbReference type="Proteomes" id="UP001456524">
    <property type="component" value="Unassembled WGS sequence"/>
</dbReference>
<evidence type="ECO:0000313" key="2">
    <source>
        <dbReference type="EMBL" id="KAK8164273.1"/>
    </source>
</evidence>
<feature type="compositionally biased region" description="Basic and acidic residues" evidence="1">
    <location>
        <begin position="774"/>
        <end position="787"/>
    </location>
</feature>
<accession>A0ABR1XRH8</accession>
<evidence type="ECO:0000313" key="3">
    <source>
        <dbReference type="Proteomes" id="UP001456524"/>
    </source>
</evidence>
<gene>
    <name evidence="2" type="ORF">IWX90DRAFT_436427</name>
</gene>
<evidence type="ECO:0008006" key="4">
    <source>
        <dbReference type="Google" id="ProtNLM"/>
    </source>
</evidence>
<feature type="compositionally biased region" description="Acidic residues" evidence="1">
    <location>
        <begin position="844"/>
        <end position="854"/>
    </location>
</feature>
<evidence type="ECO:0000256" key="1">
    <source>
        <dbReference type="SAM" id="MobiDB-lite"/>
    </source>
</evidence>
<comment type="caution">
    <text evidence="2">The sequence shown here is derived from an EMBL/GenBank/DDBJ whole genome shotgun (WGS) entry which is preliminary data.</text>
</comment>
<feature type="compositionally biased region" description="Basic residues" evidence="1">
    <location>
        <begin position="35"/>
        <end position="48"/>
    </location>
</feature>
<feature type="region of interest" description="Disordered" evidence="1">
    <location>
        <begin position="771"/>
        <end position="813"/>
    </location>
</feature>
<protein>
    <recommendedName>
        <fullName evidence="4">Pentatricopeptide repeat protein</fullName>
    </recommendedName>
</protein>
<feature type="compositionally biased region" description="Basic and acidic residues" evidence="1">
    <location>
        <begin position="855"/>
        <end position="899"/>
    </location>
</feature>
<dbReference type="EMBL" id="JBBWUH010000006">
    <property type="protein sequence ID" value="KAK8164273.1"/>
    <property type="molecule type" value="Genomic_DNA"/>
</dbReference>
<proteinExistence type="predicted"/>
<feature type="compositionally biased region" description="Basic and acidic residues" evidence="1">
    <location>
        <begin position="803"/>
        <end position="813"/>
    </location>
</feature>
<keyword evidence="3" id="KW-1185">Reference proteome</keyword>
<reference evidence="2 3" key="1">
    <citation type="journal article" date="2022" name="G3 (Bethesda)">
        <title>Enemy or ally: a genomic approach to elucidate the lifestyle of Phyllosticta citrichinaensis.</title>
        <authorList>
            <person name="Buijs V.A."/>
            <person name="Groenewald J.Z."/>
            <person name="Haridas S."/>
            <person name="LaButti K.M."/>
            <person name="Lipzen A."/>
            <person name="Martin F.M."/>
            <person name="Barry K."/>
            <person name="Grigoriev I.V."/>
            <person name="Crous P.W."/>
            <person name="Seidl M.F."/>
        </authorList>
    </citation>
    <scope>NUCLEOTIDE SEQUENCE [LARGE SCALE GENOMIC DNA]</scope>
    <source>
        <strain evidence="2 3">CBS 129764</strain>
    </source>
</reference>